<keyword evidence="11" id="KW-0628">Postsynaptic cell membrane</keyword>
<evidence type="ECO:0000256" key="3">
    <source>
        <dbReference type="ARBA" id="ARBA00022475"/>
    </source>
</evidence>
<feature type="binding site" evidence="15">
    <location>
        <position position="614"/>
    </location>
    <ligand>
        <name>L-glutamate</name>
        <dbReference type="ChEBI" id="CHEBI:29985"/>
    </ligand>
</feature>
<evidence type="ECO:0000256" key="9">
    <source>
        <dbReference type="ARBA" id="ARBA00023170"/>
    </source>
</evidence>
<evidence type="ECO:0000256" key="7">
    <source>
        <dbReference type="ARBA" id="ARBA00023065"/>
    </source>
</evidence>
<dbReference type="SUPFAM" id="SSF53850">
    <property type="entry name" value="Periplasmic binding protein-like II"/>
    <property type="match status" value="1"/>
</dbReference>
<keyword evidence="9" id="KW-0675">Receptor</keyword>
<feature type="site" description="Crucial to convey clamshell closure to channel opening" evidence="16">
    <location>
        <position position="593"/>
    </location>
</feature>
<dbReference type="PRINTS" id="PR00177">
    <property type="entry name" value="NMDARECEPTOR"/>
</dbReference>
<dbReference type="SMART" id="SM00079">
    <property type="entry name" value="PBPe"/>
    <property type="match status" value="1"/>
</dbReference>
<name>A0AAU9XYA3_9CNID</name>
<feature type="non-terminal residue" evidence="21">
    <location>
        <position position="1"/>
    </location>
</feature>
<dbReference type="GO" id="GO:0038023">
    <property type="term" value="F:signaling receptor activity"/>
    <property type="evidence" value="ECO:0007669"/>
    <property type="project" value="InterPro"/>
</dbReference>
<evidence type="ECO:0000256" key="12">
    <source>
        <dbReference type="ARBA" id="ARBA00023286"/>
    </source>
</evidence>
<dbReference type="InterPro" id="IPR001508">
    <property type="entry name" value="Iono_Glu_rcpt_met"/>
</dbReference>
<gene>
    <name evidence="21" type="ORF">PMEA_00034116</name>
</gene>
<dbReference type="Gene3D" id="1.10.287.70">
    <property type="match status" value="1"/>
</dbReference>
<dbReference type="Proteomes" id="UP001159428">
    <property type="component" value="Unassembled WGS sequence"/>
</dbReference>
<dbReference type="FunFam" id="1.10.287.70:FF:000143">
    <property type="entry name" value="Probable glutamate receptor"/>
    <property type="match status" value="1"/>
</dbReference>
<proteinExistence type="predicted"/>
<evidence type="ECO:0008006" key="23">
    <source>
        <dbReference type="Google" id="ProtNLM"/>
    </source>
</evidence>
<feature type="disulfide bond" evidence="17">
    <location>
        <begin position="674"/>
        <end position="729"/>
    </location>
</feature>
<keyword evidence="2" id="KW-0813">Transport</keyword>
<dbReference type="InterPro" id="IPR015683">
    <property type="entry name" value="Ionotropic_Glu_rcpt"/>
</dbReference>
<feature type="binding site" evidence="15">
    <location>
        <position position="447"/>
    </location>
    <ligand>
        <name>L-glutamate</name>
        <dbReference type="ChEBI" id="CHEBI:29985"/>
    </ligand>
</feature>
<dbReference type="InterPro" id="IPR001320">
    <property type="entry name" value="Iontro_rcpt_C"/>
</dbReference>
<feature type="site" description="Interaction with the cone snail toxin Con-ikot-ikot" evidence="16">
    <location>
        <position position="619"/>
    </location>
</feature>
<evidence type="ECO:0000256" key="4">
    <source>
        <dbReference type="ARBA" id="ARBA00022692"/>
    </source>
</evidence>
<dbReference type="AlphaFoldDB" id="A0AAU9XYA3"/>
<dbReference type="SUPFAM" id="SSF81324">
    <property type="entry name" value="Voltage-gated potassium channels"/>
    <property type="match status" value="1"/>
</dbReference>
<feature type="binding site" evidence="15">
    <location>
        <position position="661"/>
    </location>
    <ligand>
        <name>L-glutamate</name>
        <dbReference type="ChEBI" id="CHEBI:29985"/>
    </ligand>
</feature>
<evidence type="ECO:0000256" key="16">
    <source>
        <dbReference type="PIRSR" id="PIRSR601508-2"/>
    </source>
</evidence>
<evidence type="ECO:0000256" key="10">
    <source>
        <dbReference type="ARBA" id="ARBA00023180"/>
    </source>
</evidence>
<feature type="domain" description="Ionotropic glutamate receptor C-terminal" evidence="19">
    <location>
        <begin position="365"/>
        <end position="725"/>
    </location>
</feature>
<dbReference type="Gene3D" id="3.40.50.2300">
    <property type="match status" value="2"/>
</dbReference>
<evidence type="ECO:0000256" key="18">
    <source>
        <dbReference type="SAM" id="Phobius"/>
    </source>
</evidence>
<accession>A0AAU9XYA3</accession>
<dbReference type="Pfam" id="PF10613">
    <property type="entry name" value="Lig_chan-Glu_bd"/>
    <property type="match status" value="1"/>
</dbReference>
<evidence type="ECO:0000256" key="5">
    <source>
        <dbReference type="ARBA" id="ARBA00022989"/>
    </source>
</evidence>
<evidence type="ECO:0000256" key="6">
    <source>
        <dbReference type="ARBA" id="ARBA00023018"/>
    </source>
</evidence>
<dbReference type="InterPro" id="IPR001828">
    <property type="entry name" value="ANF_lig-bd_rcpt"/>
</dbReference>
<evidence type="ECO:0000256" key="17">
    <source>
        <dbReference type="PIRSR" id="PIRSR601508-3"/>
    </source>
</evidence>
<dbReference type="SMART" id="SM00918">
    <property type="entry name" value="Lig_chan-Glu_bd"/>
    <property type="match status" value="1"/>
</dbReference>
<keyword evidence="8 18" id="KW-0472">Membrane</keyword>
<evidence type="ECO:0000256" key="11">
    <source>
        <dbReference type="ARBA" id="ARBA00023257"/>
    </source>
</evidence>
<feature type="transmembrane region" description="Helical" evidence="18">
    <location>
        <begin position="564"/>
        <end position="586"/>
    </location>
</feature>
<evidence type="ECO:0000256" key="8">
    <source>
        <dbReference type="ARBA" id="ARBA00023136"/>
    </source>
</evidence>
<protein>
    <recommendedName>
        <fullName evidence="23">Glutamate receptor</fullName>
    </recommendedName>
</protein>
<feature type="transmembrane region" description="Helical" evidence="18">
    <location>
        <begin position="748"/>
        <end position="771"/>
    </location>
</feature>
<dbReference type="InterPro" id="IPR019594">
    <property type="entry name" value="Glu/Gly-bd"/>
</dbReference>
<evidence type="ECO:0000256" key="15">
    <source>
        <dbReference type="PIRSR" id="PIRSR601508-1"/>
    </source>
</evidence>
<dbReference type="InterPro" id="IPR028082">
    <property type="entry name" value="Peripla_BP_I"/>
</dbReference>
<keyword evidence="10" id="KW-0325">Glycoprotein</keyword>
<evidence type="ECO:0000313" key="22">
    <source>
        <dbReference type="Proteomes" id="UP001159428"/>
    </source>
</evidence>
<reference evidence="21 22" key="1">
    <citation type="submission" date="2022-05" db="EMBL/GenBank/DDBJ databases">
        <authorList>
            <consortium name="Genoscope - CEA"/>
            <person name="William W."/>
        </authorList>
    </citation>
    <scope>NUCLEOTIDE SEQUENCE [LARGE SCALE GENOMIC DNA]</scope>
</reference>
<comment type="subcellular location">
    <subcellularLocation>
        <location evidence="1">Cell membrane</location>
        <topology evidence="1">Multi-pass membrane protein</topology>
    </subcellularLocation>
    <subcellularLocation>
        <location evidence="14">Postsynaptic cell membrane</location>
    </subcellularLocation>
</comment>
<feature type="binding site" evidence="15">
    <location>
        <position position="613"/>
    </location>
    <ligand>
        <name>L-glutamate</name>
        <dbReference type="ChEBI" id="CHEBI:29985"/>
    </ligand>
</feature>
<dbReference type="FunFam" id="3.40.190.10:FF:000024">
    <property type="entry name" value="Glutamate receptor, ionotropic, delta 1"/>
    <property type="match status" value="1"/>
</dbReference>
<evidence type="ECO:0000313" key="21">
    <source>
        <dbReference type="EMBL" id="CAH3162256.1"/>
    </source>
</evidence>
<evidence type="ECO:0000259" key="19">
    <source>
        <dbReference type="SMART" id="SM00079"/>
    </source>
</evidence>
<dbReference type="Pfam" id="PF00060">
    <property type="entry name" value="Lig_chan"/>
    <property type="match status" value="1"/>
</dbReference>
<feature type="domain" description="Ionotropic glutamate receptor L-glutamate and glycine-binding" evidence="20">
    <location>
        <begin position="375"/>
        <end position="436"/>
    </location>
</feature>
<sequence length="794" mass="89264">GFLREDRGEFEEILDTVINKTSSLSNISLVLNKYNISKNTNLFSQASAFVQDNVIALIDESDSHSRACALSTVTNIPLVRLHDNKGPFEQCEKAIQMSAGYKDYAHATLDLLTAFGWGSVVLVFDDDSFHEAGYFRTLSRRFKLVVGLVKFFQLGENGDSRTGVLRTMDEIRFYEAEVILLYVNKENMEFMLNQTPCPHKDGIIYKWIIQREVPLNLTSHQSNIVIAVKLSYVPTPASEELENLLHIHSDTNKDLLAVAYDAVQVINQAVNDQTCLSINGSSVHPEDRAAVLLCMRGVGMDGLTGPVHFDDYGKRTGINLEIINLRGNSFTKVGTWNSTMKAVIFGNISQNLVTPLGAGSLEGRRLRVVVAESAPFMMSRKKENGEVFYTGYCIDLLNELVRNLKFTYEIYFTPDGFYGAETDNGTWNGIIGELLYKNADMAVADLTITEHRETVVDFTVPYMYYTEEMLLKKTSSDGKVDLLQFMHPFDNYVWFATLTSLFIISIAVFVINYFSPYGYKDENGQGTSEEFSFFNSVWFALSCMLQQGADNSPRSLSGRILASCYWFTILISVSTYTANLAAFFTVKNAESPINNLEDIVRSSYQVGVVQSSSTYEAFRRSQYETYQTIWHRIKSADNVIKSSGEAAQLVREREEFVFIADGPGLRHVANQPPCDLTVVPGLTTAKGLSLALQANDPHTADFTLAILRLHENNFLETLKRKWWDAGNGCPEEQETALSRKRIGLLSMLGVYVVLGVGIVIAFLTLFVEIFWSRKGKKINLLKETGRFVTRKWKC</sequence>
<keyword evidence="13" id="KW-0407">Ion channel</keyword>
<feature type="binding site" evidence="15">
    <location>
        <position position="452"/>
    </location>
    <ligand>
        <name>L-glutamate</name>
        <dbReference type="ChEBI" id="CHEBI:29985"/>
    </ligand>
</feature>
<evidence type="ECO:0000256" key="14">
    <source>
        <dbReference type="ARBA" id="ARBA00034100"/>
    </source>
</evidence>
<dbReference type="EMBL" id="CALNXJ010000083">
    <property type="protein sequence ID" value="CAH3162256.1"/>
    <property type="molecule type" value="Genomic_DNA"/>
</dbReference>
<comment type="caution">
    <text evidence="21">The sequence shown here is derived from an EMBL/GenBank/DDBJ whole genome shotgun (WGS) entry which is preliminary data.</text>
</comment>
<keyword evidence="7" id="KW-0406">Ion transport</keyword>
<evidence type="ECO:0000256" key="1">
    <source>
        <dbReference type="ARBA" id="ARBA00004651"/>
    </source>
</evidence>
<keyword evidence="17" id="KW-1015">Disulfide bond</keyword>
<feature type="transmembrane region" description="Helical" evidence="18">
    <location>
        <begin position="492"/>
        <end position="514"/>
    </location>
</feature>
<dbReference type="SUPFAM" id="SSF53822">
    <property type="entry name" value="Periplasmic binding protein-like I"/>
    <property type="match status" value="1"/>
</dbReference>
<dbReference type="GO" id="GO:0015276">
    <property type="term" value="F:ligand-gated monoatomic ion channel activity"/>
    <property type="evidence" value="ECO:0007669"/>
    <property type="project" value="InterPro"/>
</dbReference>
<keyword evidence="12" id="KW-1071">Ligand-gated ion channel</keyword>
<dbReference type="Gene3D" id="3.40.190.10">
    <property type="entry name" value="Periplasmic binding protein-like II"/>
    <property type="match status" value="2"/>
</dbReference>
<keyword evidence="3" id="KW-1003">Cell membrane</keyword>
<evidence type="ECO:0000256" key="13">
    <source>
        <dbReference type="ARBA" id="ARBA00023303"/>
    </source>
</evidence>
<keyword evidence="4 18" id="KW-0812">Transmembrane</keyword>
<keyword evidence="22" id="KW-1185">Reference proteome</keyword>
<keyword evidence="6" id="KW-0770">Synapse</keyword>
<keyword evidence="5 18" id="KW-1133">Transmembrane helix</keyword>
<evidence type="ECO:0000256" key="2">
    <source>
        <dbReference type="ARBA" id="ARBA00022448"/>
    </source>
</evidence>
<organism evidence="21 22">
    <name type="scientific">Pocillopora meandrina</name>
    <dbReference type="NCBI Taxonomy" id="46732"/>
    <lineage>
        <taxon>Eukaryota</taxon>
        <taxon>Metazoa</taxon>
        <taxon>Cnidaria</taxon>
        <taxon>Anthozoa</taxon>
        <taxon>Hexacorallia</taxon>
        <taxon>Scleractinia</taxon>
        <taxon>Astrocoeniina</taxon>
        <taxon>Pocilloporidae</taxon>
        <taxon>Pocillopora</taxon>
    </lineage>
</organism>
<evidence type="ECO:0000259" key="20">
    <source>
        <dbReference type="SMART" id="SM00918"/>
    </source>
</evidence>
<dbReference type="Pfam" id="PF01094">
    <property type="entry name" value="ANF_receptor"/>
    <property type="match status" value="1"/>
</dbReference>
<dbReference type="PANTHER" id="PTHR18966">
    <property type="entry name" value="IONOTROPIC GLUTAMATE RECEPTOR"/>
    <property type="match status" value="1"/>
</dbReference>
<dbReference type="GO" id="GO:0045211">
    <property type="term" value="C:postsynaptic membrane"/>
    <property type="evidence" value="ECO:0007669"/>
    <property type="project" value="UniProtKB-SubCell"/>
</dbReference>